<comment type="caution">
    <text evidence="9">The sequence shown here is derived from an EMBL/GenBank/DDBJ whole genome shotgun (WGS) entry which is preliminary data.</text>
</comment>
<dbReference type="InterPro" id="IPR053924">
    <property type="entry name" value="RecX_HTH_2nd"/>
</dbReference>
<keyword evidence="4 5" id="KW-0963">Cytoplasm</keyword>
<dbReference type="InterPro" id="IPR053925">
    <property type="entry name" value="RecX_HTH_3rd"/>
</dbReference>
<accession>A0ABS6EJN1</accession>
<comment type="subcellular location">
    <subcellularLocation>
        <location evidence="1 5">Cytoplasm</location>
    </subcellularLocation>
</comment>
<evidence type="ECO:0000259" key="8">
    <source>
        <dbReference type="Pfam" id="PF21982"/>
    </source>
</evidence>
<keyword evidence="10" id="KW-1185">Reference proteome</keyword>
<feature type="domain" description="RecX second three-helical" evidence="6">
    <location>
        <begin position="113"/>
        <end position="150"/>
    </location>
</feature>
<dbReference type="HAMAP" id="MF_01114">
    <property type="entry name" value="RecX"/>
    <property type="match status" value="1"/>
</dbReference>
<dbReference type="PANTHER" id="PTHR33602">
    <property type="entry name" value="REGULATORY PROTEIN RECX FAMILY PROTEIN"/>
    <property type="match status" value="1"/>
</dbReference>
<evidence type="ECO:0000313" key="9">
    <source>
        <dbReference type="EMBL" id="MBU5485419.1"/>
    </source>
</evidence>
<proteinExistence type="inferred from homology"/>
<dbReference type="EMBL" id="JAHLQF010000003">
    <property type="protein sequence ID" value="MBU5485419.1"/>
    <property type="molecule type" value="Genomic_DNA"/>
</dbReference>
<evidence type="ECO:0000256" key="5">
    <source>
        <dbReference type="HAMAP-Rule" id="MF_01114"/>
    </source>
</evidence>
<evidence type="ECO:0000259" key="6">
    <source>
        <dbReference type="Pfam" id="PF02631"/>
    </source>
</evidence>
<organism evidence="9 10">
    <name type="scientific">Clostridium mobile</name>
    <dbReference type="NCBI Taxonomy" id="2841512"/>
    <lineage>
        <taxon>Bacteria</taxon>
        <taxon>Bacillati</taxon>
        <taxon>Bacillota</taxon>
        <taxon>Clostridia</taxon>
        <taxon>Eubacteriales</taxon>
        <taxon>Clostridiaceae</taxon>
        <taxon>Clostridium</taxon>
    </lineage>
</organism>
<dbReference type="Pfam" id="PF21981">
    <property type="entry name" value="RecX_HTH3"/>
    <property type="match status" value="1"/>
</dbReference>
<dbReference type="NCBIfam" id="NF001058">
    <property type="entry name" value="PRK00117.4-1"/>
    <property type="match status" value="1"/>
</dbReference>
<dbReference type="Pfam" id="PF21982">
    <property type="entry name" value="RecX_HTH1"/>
    <property type="match status" value="1"/>
</dbReference>
<evidence type="ECO:0000259" key="7">
    <source>
        <dbReference type="Pfam" id="PF21981"/>
    </source>
</evidence>
<evidence type="ECO:0000256" key="4">
    <source>
        <dbReference type="ARBA" id="ARBA00022490"/>
    </source>
</evidence>
<evidence type="ECO:0000313" key="10">
    <source>
        <dbReference type="Proteomes" id="UP000726170"/>
    </source>
</evidence>
<protein>
    <recommendedName>
        <fullName evidence="3 5">Regulatory protein RecX</fullName>
    </recommendedName>
</protein>
<comment type="function">
    <text evidence="5">Modulates RecA activity.</text>
</comment>
<dbReference type="PANTHER" id="PTHR33602:SF1">
    <property type="entry name" value="REGULATORY PROTEIN RECX FAMILY PROTEIN"/>
    <property type="match status" value="1"/>
</dbReference>
<sequence length="217" mass="25891">MRRRYHGVVTKIEVGKRNKNRVNVYLDDEFSFACSAEIVYRFNIKTGENINLQNLEEIVEEDNYIKCKSDSLRFLGKTYKTQKQIYDKLLGKGYDTKTIDRVINFLKEYNFIDDEKYAQMYIKEKIIKEGVNKIKFSLISKGIKEEIINEKINEVDSECQEEAILKLAEKKYNQLMKTENDKRIIYKKIGDYLFRKGYSWDIIKVALNQTLKMDFYD</sequence>
<evidence type="ECO:0000256" key="3">
    <source>
        <dbReference type="ARBA" id="ARBA00018111"/>
    </source>
</evidence>
<dbReference type="InterPro" id="IPR053926">
    <property type="entry name" value="RecX_HTH_1st"/>
</dbReference>
<name>A0ABS6EJN1_9CLOT</name>
<feature type="domain" description="RecX third three-helical" evidence="7">
    <location>
        <begin position="161"/>
        <end position="207"/>
    </location>
</feature>
<evidence type="ECO:0000256" key="2">
    <source>
        <dbReference type="ARBA" id="ARBA00009695"/>
    </source>
</evidence>
<comment type="similarity">
    <text evidence="2 5">Belongs to the RecX family.</text>
</comment>
<dbReference type="Pfam" id="PF02631">
    <property type="entry name" value="RecX_HTH2"/>
    <property type="match status" value="1"/>
</dbReference>
<reference evidence="9 10" key="1">
    <citation type="submission" date="2021-06" db="EMBL/GenBank/DDBJ databases">
        <authorList>
            <person name="Sun Q."/>
            <person name="Li D."/>
        </authorList>
    </citation>
    <scope>NUCLEOTIDE SEQUENCE [LARGE SCALE GENOMIC DNA]</scope>
    <source>
        <strain evidence="9 10">MSJ-11</strain>
    </source>
</reference>
<dbReference type="RefSeq" id="WP_216440240.1">
    <property type="nucleotide sequence ID" value="NZ_JAHLQF010000003.1"/>
</dbReference>
<gene>
    <name evidence="5 9" type="primary">recX</name>
    <name evidence="9" type="ORF">KQI86_13935</name>
</gene>
<evidence type="ECO:0000256" key="1">
    <source>
        <dbReference type="ARBA" id="ARBA00004496"/>
    </source>
</evidence>
<feature type="domain" description="RecX first three-helical" evidence="8">
    <location>
        <begin position="67"/>
        <end position="106"/>
    </location>
</feature>
<dbReference type="Proteomes" id="UP000726170">
    <property type="component" value="Unassembled WGS sequence"/>
</dbReference>
<dbReference type="InterPro" id="IPR003783">
    <property type="entry name" value="Regulatory_RecX"/>
</dbReference>